<evidence type="ECO:0000256" key="1">
    <source>
        <dbReference type="SAM" id="MobiDB-lite"/>
    </source>
</evidence>
<keyword evidence="4" id="KW-1185">Reference proteome</keyword>
<evidence type="ECO:0000313" key="4">
    <source>
        <dbReference type="Proteomes" id="UP000248544"/>
    </source>
</evidence>
<name>A0A2W2G511_9ACTN</name>
<gene>
    <name evidence="3" type="ORF">C1I98_29745</name>
</gene>
<sequence>MSVSSVIAAALVAVPLSAPIAAPAPLAGSAETWQRADTVAEWYDTTAATIAAAGASAQVTNSRTWAISWLSAARALRHRPSPPAFRDAALASAVHRSLVTLVPSRKQELDAALAASLARIPEGVDKRRGVAAGTREADALLAERDKDGLDPQSVSPPYTPVSSDPGVWRPTPPSFSPGVQSGTRDAKPFLPATRSQYRPAPPPALTSERYVKDLEEVRVYGAAGSTARTPAQTETAQFWLGSSLTLYDGVLRAAVVQSQDRSQSWRTGLVALFHVALVDTQIATSDAKYAYVLWRPVTALQVTDPSWTPLHNTPAHPDYPSGHNSYAGAAQQVLTALIGPRSRRPYTIGSPTLPGVTRTYTDWKRPADENIDARVWSGIHTRIADEVGVRLGRDVAAHTLRNAVKLFS</sequence>
<accession>A0A2W2G511</accession>
<evidence type="ECO:0000313" key="3">
    <source>
        <dbReference type="EMBL" id="PZG32018.1"/>
    </source>
</evidence>
<feature type="compositionally biased region" description="Polar residues" evidence="1">
    <location>
        <begin position="152"/>
        <end position="162"/>
    </location>
</feature>
<feature type="chain" id="PRO_5038720547" evidence="2">
    <location>
        <begin position="19"/>
        <end position="408"/>
    </location>
</feature>
<dbReference type="InterPro" id="IPR036938">
    <property type="entry name" value="PAP2/HPO_sf"/>
</dbReference>
<dbReference type="EMBL" id="POUA01000317">
    <property type="protein sequence ID" value="PZG32018.1"/>
    <property type="molecule type" value="Genomic_DNA"/>
</dbReference>
<keyword evidence="2" id="KW-0732">Signal</keyword>
<dbReference type="InterPro" id="IPR052559">
    <property type="entry name" value="V-haloperoxidase"/>
</dbReference>
<proteinExistence type="predicted"/>
<dbReference type="PANTHER" id="PTHR34599:SF1">
    <property type="entry name" value="PHOSPHATIDIC ACID PHOSPHATASE TYPE 2_HALOPEROXIDASE DOMAIN-CONTAINING PROTEIN"/>
    <property type="match status" value="1"/>
</dbReference>
<feature type="signal peptide" evidence="2">
    <location>
        <begin position="1"/>
        <end position="18"/>
    </location>
</feature>
<dbReference type="AlphaFoldDB" id="A0A2W2G511"/>
<dbReference type="RefSeq" id="WP_111170718.1">
    <property type="nucleotide sequence ID" value="NZ_POUA01000317.1"/>
</dbReference>
<organism evidence="3 4">
    <name type="scientific">Spongiactinospora gelatinilytica</name>
    <dbReference type="NCBI Taxonomy" id="2666298"/>
    <lineage>
        <taxon>Bacteria</taxon>
        <taxon>Bacillati</taxon>
        <taxon>Actinomycetota</taxon>
        <taxon>Actinomycetes</taxon>
        <taxon>Streptosporangiales</taxon>
        <taxon>Streptosporangiaceae</taxon>
        <taxon>Spongiactinospora</taxon>
    </lineage>
</organism>
<dbReference type="Gene3D" id="1.10.606.20">
    <property type="match status" value="1"/>
</dbReference>
<protein>
    <submittedName>
        <fullName evidence="3">Phosphoesterase PA-phosphatase</fullName>
    </submittedName>
</protein>
<dbReference type="PANTHER" id="PTHR34599">
    <property type="entry name" value="PEROXIDASE-RELATED"/>
    <property type="match status" value="1"/>
</dbReference>
<dbReference type="SUPFAM" id="SSF48317">
    <property type="entry name" value="Acid phosphatase/Vanadium-dependent haloperoxidase"/>
    <property type="match status" value="1"/>
</dbReference>
<dbReference type="Proteomes" id="UP000248544">
    <property type="component" value="Unassembled WGS sequence"/>
</dbReference>
<comment type="caution">
    <text evidence="3">The sequence shown here is derived from an EMBL/GenBank/DDBJ whole genome shotgun (WGS) entry which is preliminary data.</text>
</comment>
<dbReference type="CDD" id="cd03398">
    <property type="entry name" value="PAP2_haloperoxidase"/>
    <property type="match status" value="1"/>
</dbReference>
<evidence type="ECO:0000256" key="2">
    <source>
        <dbReference type="SAM" id="SignalP"/>
    </source>
</evidence>
<reference evidence="3 4" key="1">
    <citation type="submission" date="2018-01" db="EMBL/GenBank/DDBJ databases">
        <title>Draft genome sequence of Sphaerisporangium sp. 7K107.</title>
        <authorList>
            <person name="Sahin N."/>
            <person name="Saygin H."/>
            <person name="Ay H."/>
        </authorList>
    </citation>
    <scope>NUCLEOTIDE SEQUENCE [LARGE SCALE GENOMIC DNA]</scope>
    <source>
        <strain evidence="3 4">7K107</strain>
    </source>
</reference>
<feature type="region of interest" description="Disordered" evidence="1">
    <location>
        <begin position="141"/>
        <end position="205"/>
    </location>
</feature>